<evidence type="ECO:0000313" key="1">
    <source>
        <dbReference type="EMBL" id="BAK95152.1"/>
    </source>
</evidence>
<evidence type="ECO:0000313" key="2">
    <source>
        <dbReference type="Proteomes" id="UP000002663"/>
    </source>
</evidence>
<organism evidence="1 2">
    <name type="scientific">Tetragenococcus halophilus (strain DSM 20338 / JCM 20259 / NCIMB 9735 / NBRC 12172)</name>
    <name type="common">Pediococcus halophilus</name>
    <dbReference type="NCBI Taxonomy" id="945021"/>
    <lineage>
        <taxon>Bacteria</taxon>
        <taxon>Bacillati</taxon>
        <taxon>Bacillota</taxon>
        <taxon>Bacilli</taxon>
        <taxon>Lactobacillales</taxon>
        <taxon>Enterococcaceae</taxon>
        <taxon>Tetragenococcus</taxon>
    </lineage>
</organism>
<dbReference type="EMBL" id="AP012046">
    <property type="protein sequence ID" value="BAK95152.1"/>
    <property type="molecule type" value="Genomic_DNA"/>
</dbReference>
<dbReference type="AlphaFoldDB" id="A0AAN1SHS8"/>
<sequence>MKLYMPKHIAEILDKTEIFLRWDVYNLWMGESYQEDLKERTFKEWEKAVDGKNKIIKDWASGDLERVSLIIAYVNPVTSFKEHPELWEVVE</sequence>
<dbReference type="KEGG" id="thl:TEH_18250"/>
<name>A0AAN1SHS8_TETHN</name>
<gene>
    <name evidence="1" type="ordered locus">TEH_18250</name>
</gene>
<accession>A0AAN1SHS8</accession>
<protein>
    <submittedName>
        <fullName evidence="1">Uncharacterized protein</fullName>
    </submittedName>
</protein>
<dbReference type="RefSeq" id="WP_014125194.1">
    <property type="nucleotide sequence ID" value="NC_016052.1"/>
</dbReference>
<dbReference type="Proteomes" id="UP000002663">
    <property type="component" value="Chromosome"/>
</dbReference>
<proteinExistence type="predicted"/>
<reference evidence="1 2" key="1">
    <citation type="submission" date="2011-01" db="EMBL/GenBank/DDBJ databases">
        <title>Whole genome sequence of Tetragenococcus halophilus NBRC 12172.</title>
        <authorList>
            <person name="Nakazawa H."/>
            <person name="Omata S."/>
            <person name="Koga C."/>
            <person name="Watanabe Y."/>
            <person name="Katano Y."/>
            <person name="Ito N."/>
            <person name="Tsukatani N."/>
            <person name="Ankai A."/>
            <person name="Oguchi A."/>
            <person name="Fukui S."/>
            <person name="Yashiro I."/>
            <person name="Kamata S."/>
            <person name="Hashimoto Y."/>
            <person name="Yamazaki J."/>
            <person name="Taguchi H."/>
            <person name="Tanaka A."/>
            <person name="Koyama T."/>
            <person name="Ichige A."/>
            <person name="Hanya Y."/>
            <person name="Tanikawa S."/>
            <person name="Yamazaki S."/>
            <person name="Fujita N."/>
        </authorList>
    </citation>
    <scope>NUCLEOTIDE SEQUENCE [LARGE SCALE GENOMIC DNA]</scope>
    <source>
        <strain evidence="2">DSM 20338 / JCM 20259 / NCIMB 9735 / NBRC 12172</strain>
    </source>
</reference>